<comment type="similarity">
    <text evidence="1">Belongs to the glycosyl hydrolase 16 family.</text>
</comment>
<keyword evidence="2" id="KW-0732">Signal</keyword>
<dbReference type="PANTHER" id="PTHR10963">
    <property type="entry name" value="GLYCOSYL HYDROLASE-RELATED"/>
    <property type="match status" value="1"/>
</dbReference>
<accession>A0ABP3HJX6</accession>
<dbReference type="Gene3D" id="2.60.120.200">
    <property type="match status" value="1"/>
</dbReference>
<dbReference type="SUPFAM" id="SSF49785">
    <property type="entry name" value="Galactose-binding domain-like"/>
    <property type="match status" value="2"/>
</dbReference>
<gene>
    <name evidence="4" type="ORF">GCM10009092_38800</name>
</gene>
<dbReference type="EMBL" id="BAAAEI010000023">
    <property type="protein sequence ID" value="GAA0370730.1"/>
    <property type="molecule type" value="Genomic_DNA"/>
</dbReference>
<dbReference type="SUPFAM" id="SSF49899">
    <property type="entry name" value="Concanavalin A-like lectins/glucanases"/>
    <property type="match status" value="1"/>
</dbReference>
<reference evidence="5" key="1">
    <citation type="journal article" date="2019" name="Int. J. Syst. Evol. Microbiol.">
        <title>The Global Catalogue of Microorganisms (GCM) 10K type strain sequencing project: providing services to taxonomists for standard genome sequencing and annotation.</title>
        <authorList>
            <consortium name="The Broad Institute Genomics Platform"/>
            <consortium name="The Broad Institute Genome Sequencing Center for Infectious Disease"/>
            <person name="Wu L."/>
            <person name="Ma J."/>
        </authorList>
    </citation>
    <scope>NUCLEOTIDE SEQUENCE [LARGE SCALE GENOMIC DNA]</scope>
    <source>
        <strain evidence="5">JCM 13378</strain>
    </source>
</reference>
<dbReference type="InterPro" id="IPR013320">
    <property type="entry name" value="ConA-like_dom_sf"/>
</dbReference>
<evidence type="ECO:0000259" key="3">
    <source>
        <dbReference type="PROSITE" id="PS51762"/>
    </source>
</evidence>
<comment type="caution">
    <text evidence="4">The sequence shown here is derived from an EMBL/GenBank/DDBJ whole genome shotgun (WGS) entry which is preliminary data.</text>
</comment>
<sequence>MKRHALSQVLAASLLLGASQLAYADWAALDSQVQIHSANPVFDRVNRVYRVTVTISNNSEQALTGPFRLLVSEPSVALVEQSGESAEGIAYIDVAQSELAAGQSLSLDLKFALDRRRLTFNASLMNNPSNWQLVWQDEFDGAQIDTNKWGFEQNCWGGGNGEQQCYTNRDKNAFVQDGLLNIVAHQESFTGPAGPNGETDSYATLPYTSARLRTLNKGDWTYGRFEIRAKLPAGQGTWPAIWMLPSDYVYGGWAASGEIDIMEAVNLKAQSDKPGAAPGELENRTHGTLHYGRVWPGNVSSGAAYELPGGLNPADGFHTYALEWQEGEIRWYVDDVHFATQRDTGWYAQYLDANGQMQTAPGSAPFNERFHLLLNLAVGGAWAGNVNEKGIDPNVFPQTMQVDYVRVYECAVNPTTGAGCETISADAELVEGHTAPDIPDPVDNLGAGPVFNLYANGLFEGLGFNSYNPEGAVQFSQVQEPGKDLVLQLDKSGPVGNLYIEYPPGLDLTHWQEYGELVFDVKLQSADAGSELLVKLDSGWPFVSDTAVPLAEIGQWQEVRLNIAELLAKGNRFAPGNYANLASILNPVVFEPTGAMSVQLDNIRYQYSLANRSEAVIFDEADHPPFVLASYVANGDVTLEQVTSSDSQYGQVKQISFNTNESVVYFQTQVDTSGTPLRLDVSGFDFIEFDLNVLADPREVRNFMLKMDCGHPCSSGDVAIDAPAIGQWTHYQIAISDLLANPSSSLDVSRVDTPLVLFPAWGNQQGVVMQVDNVRLTGDGDDSNNPEPPPSHIVVEDELVLFADTAANGWTLWDCCANASLTVVQDNDPGFGNVVEVNFYGPSGTVSGLQANIAHDLRPVAEGTLEFDLKLVSAPEDAEALILIKIEGQNSSYAQFALSDSLEGQVPQVGQWQHFSYDISALAAAGLDLSQIKLVMIFPEWGRALGAVYRLDNLVIRP</sequence>
<evidence type="ECO:0000256" key="1">
    <source>
        <dbReference type="ARBA" id="ARBA00006865"/>
    </source>
</evidence>
<keyword evidence="5" id="KW-1185">Reference proteome</keyword>
<name>A0ABP3HJX6_9ALTE</name>
<dbReference type="InterPro" id="IPR000757">
    <property type="entry name" value="Beta-glucanase-like"/>
</dbReference>
<feature type="chain" id="PRO_5045984299" description="GH16 domain-containing protein" evidence="2">
    <location>
        <begin position="25"/>
        <end position="958"/>
    </location>
</feature>
<dbReference type="Proteomes" id="UP001501757">
    <property type="component" value="Unassembled WGS sequence"/>
</dbReference>
<dbReference type="Gene3D" id="2.60.120.430">
    <property type="entry name" value="Galactose-binding lectin"/>
    <property type="match status" value="2"/>
</dbReference>
<protein>
    <recommendedName>
        <fullName evidence="3">GH16 domain-containing protein</fullName>
    </recommendedName>
</protein>
<proteinExistence type="inferred from homology"/>
<dbReference type="CDD" id="cd08023">
    <property type="entry name" value="GH16_laminarinase_like"/>
    <property type="match status" value="1"/>
</dbReference>
<organism evidence="4 5">
    <name type="scientific">Bowmanella denitrificans</name>
    <dbReference type="NCBI Taxonomy" id="366582"/>
    <lineage>
        <taxon>Bacteria</taxon>
        <taxon>Pseudomonadati</taxon>
        <taxon>Pseudomonadota</taxon>
        <taxon>Gammaproteobacteria</taxon>
        <taxon>Alteromonadales</taxon>
        <taxon>Alteromonadaceae</taxon>
        <taxon>Bowmanella</taxon>
    </lineage>
</organism>
<evidence type="ECO:0000313" key="4">
    <source>
        <dbReference type="EMBL" id="GAA0370730.1"/>
    </source>
</evidence>
<dbReference type="InterPro" id="IPR008979">
    <property type="entry name" value="Galactose-bd-like_sf"/>
</dbReference>
<dbReference type="InterPro" id="IPR050546">
    <property type="entry name" value="Glycosyl_Hydrlase_16"/>
</dbReference>
<dbReference type="PANTHER" id="PTHR10963:SF55">
    <property type="entry name" value="GLYCOSIDE HYDROLASE FAMILY 16 PROTEIN"/>
    <property type="match status" value="1"/>
</dbReference>
<dbReference type="RefSeq" id="WP_343847130.1">
    <property type="nucleotide sequence ID" value="NZ_BAAAEI010000023.1"/>
</dbReference>
<dbReference type="PROSITE" id="PS51762">
    <property type="entry name" value="GH16_2"/>
    <property type="match status" value="1"/>
</dbReference>
<dbReference type="Pfam" id="PF00722">
    <property type="entry name" value="Glyco_hydro_16"/>
    <property type="match status" value="1"/>
</dbReference>
<feature type="signal peptide" evidence="2">
    <location>
        <begin position="1"/>
        <end position="24"/>
    </location>
</feature>
<evidence type="ECO:0000313" key="5">
    <source>
        <dbReference type="Proteomes" id="UP001501757"/>
    </source>
</evidence>
<evidence type="ECO:0000256" key="2">
    <source>
        <dbReference type="SAM" id="SignalP"/>
    </source>
</evidence>
<feature type="domain" description="GH16" evidence="3">
    <location>
        <begin position="122"/>
        <end position="413"/>
    </location>
</feature>